<keyword evidence="3" id="KW-1185">Reference proteome</keyword>
<dbReference type="EMBL" id="ABVL01000023">
    <property type="protein sequence ID" value="EDY17170.1"/>
    <property type="molecule type" value="Genomic_DNA"/>
</dbReference>
<comment type="caution">
    <text evidence="2">The sequence shown here is derived from an EMBL/GenBank/DDBJ whole genome shotgun (WGS) entry which is preliminary data.</text>
</comment>
<dbReference type="RefSeq" id="WP_006982673.1">
    <property type="nucleotide sequence ID" value="NZ_ABVL01000023.1"/>
</dbReference>
<gene>
    <name evidence="2" type="ORF">CfE428DRAFT_5352</name>
</gene>
<dbReference type="InParanoid" id="B4D8W2"/>
<evidence type="ECO:0000256" key="1">
    <source>
        <dbReference type="SAM" id="SignalP"/>
    </source>
</evidence>
<dbReference type="AlphaFoldDB" id="B4D8W2"/>
<organism evidence="2 3">
    <name type="scientific">Chthoniobacter flavus Ellin428</name>
    <dbReference type="NCBI Taxonomy" id="497964"/>
    <lineage>
        <taxon>Bacteria</taxon>
        <taxon>Pseudomonadati</taxon>
        <taxon>Verrucomicrobiota</taxon>
        <taxon>Spartobacteria</taxon>
        <taxon>Chthoniobacterales</taxon>
        <taxon>Chthoniobacteraceae</taxon>
        <taxon>Chthoniobacter</taxon>
    </lineage>
</organism>
<feature type="chain" id="PRO_5002800656" evidence="1">
    <location>
        <begin position="18"/>
        <end position="181"/>
    </location>
</feature>
<dbReference type="STRING" id="497964.CfE428DRAFT_5352"/>
<proteinExistence type="predicted"/>
<reference evidence="2 3" key="1">
    <citation type="journal article" date="2011" name="J. Bacteriol.">
        <title>Genome sequence of Chthoniobacter flavus Ellin428, an aerobic heterotrophic soil bacterium.</title>
        <authorList>
            <person name="Kant R."/>
            <person name="van Passel M.W."/>
            <person name="Palva A."/>
            <person name="Lucas S."/>
            <person name="Lapidus A."/>
            <person name="Glavina Del Rio T."/>
            <person name="Dalin E."/>
            <person name="Tice H."/>
            <person name="Bruce D."/>
            <person name="Goodwin L."/>
            <person name="Pitluck S."/>
            <person name="Larimer F.W."/>
            <person name="Land M.L."/>
            <person name="Hauser L."/>
            <person name="Sangwan P."/>
            <person name="de Vos W.M."/>
            <person name="Janssen P.H."/>
            <person name="Smidt H."/>
        </authorList>
    </citation>
    <scope>NUCLEOTIDE SEQUENCE [LARGE SCALE GENOMIC DNA]</scope>
    <source>
        <strain evidence="2 3">Ellin428</strain>
    </source>
</reference>
<dbReference type="Proteomes" id="UP000005824">
    <property type="component" value="Unassembled WGS sequence"/>
</dbReference>
<evidence type="ECO:0000313" key="2">
    <source>
        <dbReference type="EMBL" id="EDY17170.1"/>
    </source>
</evidence>
<protein>
    <submittedName>
        <fullName evidence="2">Uncharacterized protein</fullName>
    </submittedName>
</protein>
<keyword evidence="1" id="KW-0732">Signal</keyword>
<evidence type="ECO:0000313" key="3">
    <source>
        <dbReference type="Proteomes" id="UP000005824"/>
    </source>
</evidence>
<sequence>MKKWLLALFLIATSLHAAEVVEKDLGFRIVFPDLPGWTHVQRRELGETRSGWFSHFDGEKPADRLTAVITVSFEHSPETATFLKFVQLWHKQQFGTKAEEFKPHAFKVNDHDACEFSDTQIDHSGHPAYLRTVLVRAGDVTYAATFITSDPANLKVAAGSGFLDSLQLMELQKAPAWPKSR</sequence>
<accession>B4D8W2</accession>
<feature type="signal peptide" evidence="1">
    <location>
        <begin position="1"/>
        <end position="17"/>
    </location>
</feature>
<name>B4D8W2_9BACT</name>